<sequence>VGVKVILEGVAAFERGMRRVGASTGKTAKELAAAEKQAKAFNQAMNRMGLALVAAGAAAVAFLFSATRLAARVETLGIVTVTLGRNIGKTEEEIRKLERAIQDQGITMRGSRRAVALMIQSQIDLAKGTKLARLAQNAAVIANINSTEAFERLVFVITSGNVRMARTLGLQVSFQAAYKKTAEELGKNTLELTELEKIQARTNAVLETGTTIAGAYSAAMETAGKKVLSLDREVEDSLVILGESFLPIYGQAVDKVTEFLQAFQDASEAQQAGIATTLATTAAMATLIGVVLLARGAVIKLTASIVQMGVATVIATAGILAIVAVLASFVIMSQKAKAENEALKTSFLDVFKSTVLANKGYDQYIDAAMEAARGTTLMSNAIRLAEKTGISLEEAFILLAKDVGLYDEKQLEFTRNALKASGAFEDLEDAAGKSGDQVLQSADAFAIIQERIKEFGEVEETAAEKTRMLAEEQKNLSEEFRALKQLASVDLTQAFEDFQGKVEDLNATIKTLEDRTYLTKRQKEQLEDARAELEKTNEAWKKNTAVVIANLFEQAIAIGGFTKEEILAFAALQEQLGLVDEGYAALTAAVFGATEQLDQAGDQIDETVGDMAELFKSMLDPTAQAGALADQINRIRSKQVTITAEFIQAGLQQQLQAGGGGTTTTTIKTTTRVPTRREQRIPEGLQAGGFAQRGRAHLIGERGPEIFAPGMSGMVLPNAFVKAVSTVTALLRGIAPALASAPVTSIASSQVTNNNFNLNIATQAPREPIEADFRSMQALANAF</sequence>
<feature type="transmembrane region" description="Helical" evidence="2">
    <location>
        <begin position="272"/>
        <end position="293"/>
    </location>
</feature>
<dbReference type="EMBL" id="LAZR01017218">
    <property type="protein sequence ID" value="KKM01353.1"/>
    <property type="molecule type" value="Genomic_DNA"/>
</dbReference>
<keyword evidence="1" id="KW-0175">Coiled coil</keyword>
<keyword evidence="2" id="KW-1133">Transmembrane helix</keyword>
<organism evidence="3">
    <name type="scientific">marine sediment metagenome</name>
    <dbReference type="NCBI Taxonomy" id="412755"/>
    <lineage>
        <taxon>unclassified sequences</taxon>
        <taxon>metagenomes</taxon>
        <taxon>ecological metagenomes</taxon>
    </lineage>
</organism>
<feature type="non-terminal residue" evidence="3">
    <location>
        <position position="1"/>
    </location>
</feature>
<evidence type="ECO:0000256" key="1">
    <source>
        <dbReference type="SAM" id="Coils"/>
    </source>
</evidence>
<name>A0A0F9JQV9_9ZZZZ</name>
<keyword evidence="2" id="KW-0472">Membrane</keyword>
<proteinExistence type="predicted"/>
<feature type="transmembrane region" description="Helical" evidence="2">
    <location>
        <begin position="305"/>
        <end position="332"/>
    </location>
</feature>
<accession>A0A0F9JQV9</accession>
<keyword evidence="2" id="KW-0812">Transmembrane</keyword>
<evidence type="ECO:0000256" key="2">
    <source>
        <dbReference type="SAM" id="Phobius"/>
    </source>
</evidence>
<gene>
    <name evidence="3" type="ORF">LCGC14_1795290</name>
</gene>
<feature type="coiled-coil region" evidence="1">
    <location>
        <begin position="495"/>
        <end position="543"/>
    </location>
</feature>
<comment type="caution">
    <text evidence="3">The sequence shown here is derived from an EMBL/GenBank/DDBJ whole genome shotgun (WGS) entry which is preliminary data.</text>
</comment>
<protein>
    <recommendedName>
        <fullName evidence="4">Bacteriophage tail tape measure N-terminal domain-containing protein</fullName>
    </recommendedName>
</protein>
<reference evidence="3" key="1">
    <citation type="journal article" date="2015" name="Nature">
        <title>Complex archaea that bridge the gap between prokaryotes and eukaryotes.</title>
        <authorList>
            <person name="Spang A."/>
            <person name="Saw J.H."/>
            <person name="Jorgensen S.L."/>
            <person name="Zaremba-Niedzwiedzka K."/>
            <person name="Martijn J."/>
            <person name="Lind A.E."/>
            <person name="van Eijk R."/>
            <person name="Schleper C."/>
            <person name="Guy L."/>
            <person name="Ettema T.J."/>
        </authorList>
    </citation>
    <scope>NUCLEOTIDE SEQUENCE</scope>
</reference>
<feature type="transmembrane region" description="Helical" evidence="2">
    <location>
        <begin position="49"/>
        <end position="71"/>
    </location>
</feature>
<evidence type="ECO:0000313" key="3">
    <source>
        <dbReference type="EMBL" id="KKM01353.1"/>
    </source>
</evidence>
<dbReference type="AlphaFoldDB" id="A0A0F9JQV9"/>
<evidence type="ECO:0008006" key="4">
    <source>
        <dbReference type="Google" id="ProtNLM"/>
    </source>
</evidence>